<dbReference type="RefSeq" id="WP_099126149.1">
    <property type="nucleotide sequence ID" value="NZ_CAWNRH010000145.1"/>
</dbReference>
<dbReference type="Proteomes" id="UP000222366">
    <property type="component" value="Unassembled WGS sequence"/>
</dbReference>
<dbReference type="AlphaFoldDB" id="A0A2D0KAL3"/>
<protein>
    <submittedName>
        <fullName evidence="2">Uncharacterized protein</fullName>
    </submittedName>
</protein>
<evidence type="ECO:0000313" key="2">
    <source>
        <dbReference type="EMBL" id="PHM60504.1"/>
    </source>
</evidence>
<keyword evidence="1" id="KW-0472">Membrane</keyword>
<dbReference type="EMBL" id="NJAJ01000067">
    <property type="protein sequence ID" value="PHM60504.1"/>
    <property type="molecule type" value="Genomic_DNA"/>
</dbReference>
<proteinExistence type="predicted"/>
<evidence type="ECO:0000313" key="3">
    <source>
        <dbReference type="Proteomes" id="UP000222366"/>
    </source>
</evidence>
<accession>A0A2D0KAL3</accession>
<sequence>MNNKKRKNGLFRGLVEDFFWSNILAVSIIIWGVVSVSFFFDSWDSVFPIGSFIIIVFYFASAYFSSKKKG</sequence>
<keyword evidence="1" id="KW-0812">Transmembrane</keyword>
<gene>
    <name evidence="2" type="ORF">Xsto_03935</name>
</gene>
<comment type="caution">
    <text evidence="2">The sequence shown here is derived from an EMBL/GenBank/DDBJ whole genome shotgun (WGS) entry which is preliminary data.</text>
</comment>
<reference evidence="2 3" key="1">
    <citation type="journal article" date="2017" name="Nat. Microbiol.">
        <title>Natural product diversity associated with the nematode symbionts Photorhabdus and Xenorhabdus.</title>
        <authorList>
            <person name="Tobias N.J."/>
            <person name="Wolff H."/>
            <person name="Djahanschiri B."/>
            <person name="Grundmann F."/>
            <person name="Kronenwerth M."/>
            <person name="Shi Y.M."/>
            <person name="Simonyi S."/>
            <person name="Grun P."/>
            <person name="Shapiro-Ilan D."/>
            <person name="Pidot S.J."/>
            <person name="Stinear T.P."/>
            <person name="Ebersberger I."/>
            <person name="Bode H.B."/>
        </authorList>
    </citation>
    <scope>NUCLEOTIDE SEQUENCE [LARGE SCALE GENOMIC DNA]</scope>
    <source>
        <strain evidence="2 3">DSM 17904</strain>
    </source>
</reference>
<feature type="transmembrane region" description="Helical" evidence="1">
    <location>
        <begin position="46"/>
        <end position="64"/>
    </location>
</feature>
<name>A0A2D0KAL3_9GAMM</name>
<evidence type="ECO:0000256" key="1">
    <source>
        <dbReference type="SAM" id="Phobius"/>
    </source>
</evidence>
<feature type="transmembrane region" description="Helical" evidence="1">
    <location>
        <begin position="20"/>
        <end position="40"/>
    </location>
</feature>
<organism evidence="2 3">
    <name type="scientific">Xenorhabdus stockiae</name>
    <dbReference type="NCBI Taxonomy" id="351614"/>
    <lineage>
        <taxon>Bacteria</taxon>
        <taxon>Pseudomonadati</taxon>
        <taxon>Pseudomonadota</taxon>
        <taxon>Gammaproteobacteria</taxon>
        <taxon>Enterobacterales</taxon>
        <taxon>Morganellaceae</taxon>
        <taxon>Xenorhabdus</taxon>
    </lineage>
</organism>
<keyword evidence="3" id="KW-1185">Reference proteome</keyword>
<keyword evidence="1" id="KW-1133">Transmembrane helix</keyword>